<comment type="caution">
    <text evidence="1">The sequence shown here is derived from an EMBL/GenBank/DDBJ whole genome shotgun (WGS) entry which is preliminary data.</text>
</comment>
<organism evidence="1 2">
    <name type="scientific">Gigaspora rosea</name>
    <dbReference type="NCBI Taxonomy" id="44941"/>
    <lineage>
        <taxon>Eukaryota</taxon>
        <taxon>Fungi</taxon>
        <taxon>Fungi incertae sedis</taxon>
        <taxon>Mucoromycota</taxon>
        <taxon>Glomeromycotina</taxon>
        <taxon>Glomeromycetes</taxon>
        <taxon>Diversisporales</taxon>
        <taxon>Gigasporaceae</taxon>
        <taxon>Gigaspora</taxon>
    </lineage>
</organism>
<evidence type="ECO:0000313" key="1">
    <source>
        <dbReference type="EMBL" id="RIB29478.1"/>
    </source>
</evidence>
<dbReference type="AlphaFoldDB" id="A0A397W5E8"/>
<reference evidence="1 2" key="1">
    <citation type="submission" date="2018-06" db="EMBL/GenBank/DDBJ databases">
        <title>Comparative genomics reveals the genomic features of Rhizophagus irregularis, R. cerebriforme, R. diaphanum and Gigaspora rosea, and their symbiotic lifestyle signature.</title>
        <authorList>
            <person name="Morin E."/>
            <person name="San Clemente H."/>
            <person name="Chen E.C.H."/>
            <person name="De La Providencia I."/>
            <person name="Hainaut M."/>
            <person name="Kuo A."/>
            <person name="Kohler A."/>
            <person name="Murat C."/>
            <person name="Tang N."/>
            <person name="Roy S."/>
            <person name="Loubradou J."/>
            <person name="Henrissat B."/>
            <person name="Grigoriev I.V."/>
            <person name="Corradi N."/>
            <person name="Roux C."/>
            <person name="Martin F.M."/>
        </authorList>
    </citation>
    <scope>NUCLEOTIDE SEQUENCE [LARGE SCALE GENOMIC DNA]</scope>
    <source>
        <strain evidence="1 2">DAOM 194757</strain>
    </source>
</reference>
<gene>
    <name evidence="1" type="ORF">C2G38_2155266</name>
</gene>
<dbReference type="Proteomes" id="UP000266673">
    <property type="component" value="Unassembled WGS sequence"/>
</dbReference>
<dbReference type="SUPFAM" id="SSF52047">
    <property type="entry name" value="RNI-like"/>
    <property type="match status" value="1"/>
</dbReference>
<dbReference type="STRING" id="44941.A0A397W5E8"/>
<evidence type="ECO:0000313" key="2">
    <source>
        <dbReference type="Proteomes" id="UP000266673"/>
    </source>
</evidence>
<sequence>MASFMITLQSLSKVSDDVDELLVKELIKLGKKTVFADLQPLQNLRRFNLDSVQLTPSLVPVKPSSFRNLEVLDLSRIRLCDQDRSNPINFPNREEVLDDMLQDFSVDLDNLVELYPDRTLITDADIVYLDGQRELTQIKQTRVKNASLSRIYKSTFANRKFKYIDVGYTLVTDKGIRELRDKYLFHLYIPSLQPVALMELPKNYNEDCVYEAPPL</sequence>
<protein>
    <submittedName>
        <fullName evidence="1">Uncharacterized protein</fullName>
    </submittedName>
</protein>
<accession>A0A397W5E8</accession>
<keyword evidence="2" id="KW-1185">Reference proteome</keyword>
<dbReference type="InterPro" id="IPR032675">
    <property type="entry name" value="LRR_dom_sf"/>
</dbReference>
<dbReference type="EMBL" id="QKWP01000037">
    <property type="protein sequence ID" value="RIB29478.1"/>
    <property type="molecule type" value="Genomic_DNA"/>
</dbReference>
<name>A0A397W5E8_9GLOM</name>
<proteinExistence type="predicted"/>
<dbReference type="Gene3D" id="3.80.10.10">
    <property type="entry name" value="Ribonuclease Inhibitor"/>
    <property type="match status" value="1"/>
</dbReference>
<dbReference type="OrthoDB" id="120976at2759"/>